<keyword evidence="8" id="KW-1185">Reference proteome</keyword>
<dbReference type="Pfam" id="PF02198">
    <property type="entry name" value="SAM_PNT"/>
    <property type="match status" value="1"/>
</dbReference>
<comment type="similarity">
    <text evidence="1 3">Belongs to the ETS family.</text>
</comment>
<evidence type="ECO:0000259" key="6">
    <source>
        <dbReference type="PROSITE" id="PS51433"/>
    </source>
</evidence>
<proteinExistence type="inferred from homology"/>
<evidence type="ECO:0000256" key="3">
    <source>
        <dbReference type="RuleBase" id="RU004019"/>
    </source>
</evidence>
<accession>A0A9Q0MBC6</accession>
<dbReference type="PROSITE" id="PS51433">
    <property type="entry name" value="PNT"/>
    <property type="match status" value="1"/>
</dbReference>
<dbReference type="EMBL" id="JAPWDV010000001">
    <property type="protein sequence ID" value="KAJ6222509.1"/>
    <property type="molecule type" value="Genomic_DNA"/>
</dbReference>
<dbReference type="SUPFAM" id="SSF46785">
    <property type="entry name" value="Winged helix' DNA-binding domain"/>
    <property type="match status" value="1"/>
</dbReference>
<feature type="compositionally biased region" description="Basic residues" evidence="4">
    <location>
        <begin position="527"/>
        <end position="539"/>
    </location>
</feature>
<feature type="region of interest" description="Disordered" evidence="4">
    <location>
        <begin position="478"/>
        <end position="574"/>
    </location>
</feature>
<name>A0A9Q0MBC6_BLOTA</name>
<gene>
    <name evidence="7" type="ORF">RDWZM_001054</name>
</gene>
<keyword evidence="2 3" id="KW-0238">DNA-binding</keyword>
<dbReference type="Gene3D" id="1.10.10.10">
    <property type="entry name" value="Winged helix-like DNA-binding domain superfamily/Winged helix DNA-binding domain"/>
    <property type="match status" value="1"/>
</dbReference>
<feature type="region of interest" description="Disordered" evidence="4">
    <location>
        <begin position="307"/>
        <end position="328"/>
    </location>
</feature>
<evidence type="ECO:0000313" key="8">
    <source>
        <dbReference type="Proteomes" id="UP001142055"/>
    </source>
</evidence>
<feature type="compositionally biased region" description="Pro residues" evidence="4">
    <location>
        <begin position="484"/>
        <end position="494"/>
    </location>
</feature>
<feature type="compositionally biased region" description="Acidic residues" evidence="4">
    <location>
        <begin position="133"/>
        <end position="143"/>
    </location>
</feature>
<dbReference type="GO" id="GO:0030154">
    <property type="term" value="P:cell differentiation"/>
    <property type="evidence" value="ECO:0007669"/>
    <property type="project" value="TreeGrafter"/>
</dbReference>
<dbReference type="SMART" id="SM00251">
    <property type="entry name" value="SAM_PNT"/>
    <property type="match status" value="1"/>
</dbReference>
<dbReference type="GO" id="GO:0043565">
    <property type="term" value="F:sequence-specific DNA binding"/>
    <property type="evidence" value="ECO:0007669"/>
    <property type="project" value="InterPro"/>
</dbReference>
<comment type="subcellular location">
    <subcellularLocation>
        <location evidence="3">Nucleus</location>
    </subcellularLocation>
</comment>
<dbReference type="InterPro" id="IPR013761">
    <property type="entry name" value="SAM/pointed_sf"/>
</dbReference>
<dbReference type="PROSITE" id="PS50061">
    <property type="entry name" value="ETS_DOMAIN_3"/>
    <property type="match status" value="1"/>
</dbReference>
<dbReference type="AlphaFoldDB" id="A0A9Q0MBC6"/>
<dbReference type="FunFam" id="1.10.10.10:FF:001050">
    <property type="entry name" value="Predicted protein"/>
    <property type="match status" value="1"/>
</dbReference>
<dbReference type="SUPFAM" id="SSF47769">
    <property type="entry name" value="SAM/Pointed domain"/>
    <property type="match status" value="1"/>
</dbReference>
<dbReference type="Proteomes" id="UP001142055">
    <property type="component" value="Chromosome 1"/>
</dbReference>
<feature type="domain" description="PNT" evidence="6">
    <location>
        <begin position="222"/>
        <end position="307"/>
    </location>
</feature>
<dbReference type="PROSITE" id="PS00346">
    <property type="entry name" value="ETS_DOMAIN_2"/>
    <property type="match status" value="1"/>
</dbReference>
<dbReference type="PANTHER" id="PTHR11849:SF289">
    <property type="entry name" value="ETS-LIKE PROTEIN POINTED"/>
    <property type="match status" value="1"/>
</dbReference>
<sequence length="719" mass="79921">MEVVQLYSDKCANSNTVHNTINIGKSSLEFYLDQKIKDMNNNGSTTTGSFWLKPIKKPTPLKVKFEMDLISMKHETFDDTEENVTICDLTESKLLSNRMLKLERSSPSTSPSLEAESSESDNSVQKVPSIGDPYDDGSIESESGDSTHSSHSSTAGSSASSFAYSLTYALLTQGSGLTSLPPPPSLPVRLPLPSGINCNNLPTQVPPLTPGTNQKMSQALAASFSSWEKERDMCNIPKDPQQWSESDVSRWLGWAIKEFNLEGVDIRNFSMHGKEMCSMGKEMFLARTPHFMGDILWEHLERLLKVSPSHPQTETSSSSSTSANSNSKATSIMSNVSTITNVNISSPSIATSLAPSFIDGAYHHIAESMHTLNDMQSHHEEMTIGHSYDDTPEYNPIHPGNMNSSSTSSNGHYIVDQHDFYLTSNAILDSKYQTSQYTTSPHKLYSTSRGSSHFYSGRYPQTDLSNQSLDAYSYEQSFQTVPSSIPPTPSPEWPPSELSPHGGGNGNVHQANQSMMVTPPPSSNHMGHTHQHHSHHSHHLQSSYIHSPLHSRDHGNNMNNSNNSNNNNGNNLGQMGTLLHAPIQATNLYHSSTIDGKPVIQAAVLAGSGPIQLWQFLLELLTDKECQNFISWTGDGWEFKLTDPDEVARRWGIRKNKPKMNYEKLSRGLRYYYDKNIIHKTAGKRYVYRFVCDLQTLLGYSPEELHAMVDLKPDKKEDD</sequence>
<reference evidence="7" key="1">
    <citation type="submission" date="2022-12" db="EMBL/GenBank/DDBJ databases">
        <title>Genome assemblies of Blomia tropicalis.</title>
        <authorList>
            <person name="Cui Y."/>
        </authorList>
    </citation>
    <scope>NUCLEOTIDE SEQUENCE</scope>
    <source>
        <tissue evidence="7">Adult mites</tissue>
    </source>
</reference>
<feature type="compositionally biased region" description="Low complexity" evidence="4">
    <location>
        <begin position="556"/>
        <end position="571"/>
    </location>
</feature>
<organism evidence="7 8">
    <name type="scientific">Blomia tropicalis</name>
    <name type="common">Mite</name>
    <dbReference type="NCBI Taxonomy" id="40697"/>
    <lineage>
        <taxon>Eukaryota</taxon>
        <taxon>Metazoa</taxon>
        <taxon>Ecdysozoa</taxon>
        <taxon>Arthropoda</taxon>
        <taxon>Chelicerata</taxon>
        <taxon>Arachnida</taxon>
        <taxon>Acari</taxon>
        <taxon>Acariformes</taxon>
        <taxon>Sarcoptiformes</taxon>
        <taxon>Astigmata</taxon>
        <taxon>Glycyphagoidea</taxon>
        <taxon>Echimyopodidae</taxon>
        <taxon>Blomia</taxon>
    </lineage>
</organism>
<feature type="compositionally biased region" description="Low complexity" evidence="4">
    <location>
        <begin position="144"/>
        <end position="157"/>
    </location>
</feature>
<evidence type="ECO:0000256" key="4">
    <source>
        <dbReference type="SAM" id="MobiDB-lite"/>
    </source>
</evidence>
<feature type="domain" description="ETS" evidence="5">
    <location>
        <begin position="611"/>
        <end position="691"/>
    </location>
</feature>
<evidence type="ECO:0000256" key="2">
    <source>
        <dbReference type="ARBA" id="ARBA00023125"/>
    </source>
</evidence>
<dbReference type="InterPro" id="IPR003118">
    <property type="entry name" value="Pointed_dom"/>
</dbReference>
<feature type="compositionally biased region" description="Polar residues" evidence="4">
    <location>
        <begin position="507"/>
        <end position="516"/>
    </location>
</feature>
<dbReference type="PROSITE" id="PS00345">
    <property type="entry name" value="ETS_DOMAIN_1"/>
    <property type="match status" value="1"/>
</dbReference>
<dbReference type="InterPro" id="IPR036390">
    <property type="entry name" value="WH_DNA-bd_sf"/>
</dbReference>
<dbReference type="OMA" id="STHAVIH"/>
<keyword evidence="3" id="KW-0539">Nucleus</keyword>
<dbReference type="SMART" id="SM00413">
    <property type="entry name" value="ETS"/>
    <property type="match status" value="1"/>
</dbReference>
<feature type="region of interest" description="Disordered" evidence="4">
    <location>
        <begin position="100"/>
        <end position="157"/>
    </location>
</feature>
<dbReference type="InterPro" id="IPR046328">
    <property type="entry name" value="ETS_fam"/>
</dbReference>
<dbReference type="InterPro" id="IPR036388">
    <property type="entry name" value="WH-like_DNA-bd_sf"/>
</dbReference>
<dbReference type="PRINTS" id="PR00454">
    <property type="entry name" value="ETSDOMAIN"/>
</dbReference>
<dbReference type="PANTHER" id="PTHR11849">
    <property type="entry name" value="ETS"/>
    <property type="match status" value="1"/>
</dbReference>
<dbReference type="Pfam" id="PF00178">
    <property type="entry name" value="Ets"/>
    <property type="match status" value="1"/>
</dbReference>
<dbReference type="Gene3D" id="1.10.150.50">
    <property type="entry name" value="Transcription Factor, Ets-1"/>
    <property type="match status" value="1"/>
</dbReference>
<dbReference type="InterPro" id="IPR000418">
    <property type="entry name" value="Ets_dom"/>
</dbReference>
<evidence type="ECO:0000313" key="7">
    <source>
        <dbReference type="EMBL" id="KAJ6222509.1"/>
    </source>
</evidence>
<evidence type="ECO:0000259" key="5">
    <source>
        <dbReference type="PROSITE" id="PS50061"/>
    </source>
</evidence>
<dbReference type="GO" id="GO:0000981">
    <property type="term" value="F:DNA-binding transcription factor activity, RNA polymerase II-specific"/>
    <property type="evidence" value="ECO:0007669"/>
    <property type="project" value="TreeGrafter"/>
</dbReference>
<protein>
    <recommendedName>
        <fullName evidence="9">ETS-like protein pointed</fullName>
    </recommendedName>
</protein>
<dbReference type="FunFam" id="1.10.150.50:FF:000014">
    <property type="entry name" value="Protein c-ets-1 isoform 1"/>
    <property type="match status" value="1"/>
</dbReference>
<evidence type="ECO:0000256" key="1">
    <source>
        <dbReference type="ARBA" id="ARBA00005562"/>
    </source>
</evidence>
<evidence type="ECO:0008006" key="9">
    <source>
        <dbReference type="Google" id="ProtNLM"/>
    </source>
</evidence>
<comment type="caution">
    <text evidence="7">The sequence shown here is derived from an EMBL/GenBank/DDBJ whole genome shotgun (WGS) entry which is preliminary data.</text>
</comment>
<dbReference type="GO" id="GO:0005634">
    <property type="term" value="C:nucleus"/>
    <property type="evidence" value="ECO:0007669"/>
    <property type="project" value="UniProtKB-SubCell"/>
</dbReference>